<evidence type="ECO:0000313" key="3">
    <source>
        <dbReference type="EMBL" id="MDQ0371616.1"/>
    </source>
</evidence>
<protein>
    <submittedName>
        <fullName evidence="3">Uncharacterized protein</fullName>
    </submittedName>
</protein>
<feature type="compositionally biased region" description="Basic and acidic residues" evidence="1">
    <location>
        <begin position="99"/>
        <end position="112"/>
    </location>
</feature>
<sequence>MSDARFQVIAECAYAKIADAAGVSWRLFEKGALIPANTPNLDHLLRNHYVAKVGEKATGGLNADGFPSGAEDVEVPEGITTTPSGGQSVGANPNGPASDAEKAAAEVAERRAAARAKLPADGAAPDGRAGKDVHVEYLVGKGYDYDELVKQDKADLVEMGKQQS</sequence>
<reference evidence="3 4" key="1">
    <citation type="submission" date="2023-07" db="EMBL/GenBank/DDBJ databases">
        <title>Sequencing the genomes of 1000 actinobacteria strains.</title>
        <authorList>
            <person name="Klenk H.-P."/>
        </authorList>
    </citation>
    <scope>NUCLEOTIDE SEQUENCE [LARGE SCALE GENOMIC DNA]</scope>
    <source>
        <strain evidence="3 4">DSM 44709</strain>
    </source>
</reference>
<evidence type="ECO:0000256" key="1">
    <source>
        <dbReference type="SAM" id="MobiDB-lite"/>
    </source>
</evidence>
<feature type="compositionally biased region" description="Low complexity" evidence="1">
    <location>
        <begin position="115"/>
        <end position="127"/>
    </location>
</feature>
<evidence type="ECO:0000313" key="4">
    <source>
        <dbReference type="Proteomes" id="UP001240236"/>
    </source>
</evidence>
<evidence type="ECO:0000313" key="2">
    <source>
        <dbReference type="EMBL" id="MDQ0371603.1"/>
    </source>
</evidence>
<feature type="region of interest" description="Disordered" evidence="1">
    <location>
        <begin position="61"/>
        <end position="131"/>
    </location>
</feature>
<dbReference type="AlphaFoldDB" id="A0AAE3W8J7"/>
<keyword evidence="4" id="KW-1185">Reference proteome</keyword>
<gene>
    <name evidence="2" type="ORF">J2S42_008272</name>
    <name evidence="3" type="ORF">J2S42_008364</name>
</gene>
<comment type="caution">
    <text evidence="3">The sequence shown here is derived from an EMBL/GenBank/DDBJ whole genome shotgun (WGS) entry which is preliminary data.</text>
</comment>
<dbReference type="EMBL" id="JAUSUZ010000001">
    <property type="protein sequence ID" value="MDQ0371603.1"/>
    <property type="molecule type" value="Genomic_DNA"/>
</dbReference>
<accession>A0AAE3W8J7</accession>
<dbReference type="EMBL" id="JAUSUZ010000002">
    <property type="protein sequence ID" value="MDQ0371616.1"/>
    <property type="molecule type" value="Genomic_DNA"/>
</dbReference>
<name>A0AAE3W8J7_9ACTN</name>
<dbReference type="RefSeq" id="WP_307248558.1">
    <property type="nucleotide sequence ID" value="NZ_JAUSUZ010000001.1"/>
</dbReference>
<organism evidence="3 4">
    <name type="scientific">Catenuloplanes indicus</name>
    <dbReference type="NCBI Taxonomy" id="137267"/>
    <lineage>
        <taxon>Bacteria</taxon>
        <taxon>Bacillati</taxon>
        <taxon>Actinomycetota</taxon>
        <taxon>Actinomycetes</taxon>
        <taxon>Micromonosporales</taxon>
        <taxon>Micromonosporaceae</taxon>
        <taxon>Catenuloplanes</taxon>
    </lineage>
</organism>
<proteinExistence type="predicted"/>
<dbReference type="Proteomes" id="UP001240236">
    <property type="component" value="Unassembled WGS sequence"/>
</dbReference>
<feature type="compositionally biased region" description="Polar residues" evidence="1">
    <location>
        <begin position="79"/>
        <end position="91"/>
    </location>
</feature>